<evidence type="ECO:0000313" key="2">
    <source>
        <dbReference type="Proteomes" id="UP001054837"/>
    </source>
</evidence>
<dbReference type="Proteomes" id="UP001054837">
    <property type="component" value="Unassembled WGS sequence"/>
</dbReference>
<proteinExistence type="predicted"/>
<keyword evidence="2" id="KW-1185">Reference proteome</keyword>
<accession>A0AAV4V860</accession>
<dbReference type="AlphaFoldDB" id="A0AAV4V860"/>
<protein>
    <submittedName>
        <fullName evidence="1">Uncharacterized protein</fullName>
    </submittedName>
</protein>
<name>A0AAV4V860_9ARAC</name>
<sequence length="94" mass="10963">MGRNYKNVLPVIACRDLFNHLHFLTGDKLSFCWLTGSDRVLEENSSRSSNKKMKYQRRVHPLRHRAVTAPCRTGNESWKKGFSTRFSRVHTQGL</sequence>
<comment type="caution">
    <text evidence="1">The sequence shown here is derived from an EMBL/GenBank/DDBJ whole genome shotgun (WGS) entry which is preliminary data.</text>
</comment>
<gene>
    <name evidence="1" type="ORF">CDAR_37691</name>
</gene>
<evidence type="ECO:0000313" key="1">
    <source>
        <dbReference type="EMBL" id="GIY66204.1"/>
    </source>
</evidence>
<dbReference type="EMBL" id="BPLQ01012557">
    <property type="protein sequence ID" value="GIY66204.1"/>
    <property type="molecule type" value="Genomic_DNA"/>
</dbReference>
<organism evidence="1 2">
    <name type="scientific">Caerostris darwini</name>
    <dbReference type="NCBI Taxonomy" id="1538125"/>
    <lineage>
        <taxon>Eukaryota</taxon>
        <taxon>Metazoa</taxon>
        <taxon>Ecdysozoa</taxon>
        <taxon>Arthropoda</taxon>
        <taxon>Chelicerata</taxon>
        <taxon>Arachnida</taxon>
        <taxon>Araneae</taxon>
        <taxon>Araneomorphae</taxon>
        <taxon>Entelegynae</taxon>
        <taxon>Araneoidea</taxon>
        <taxon>Araneidae</taxon>
        <taxon>Caerostris</taxon>
    </lineage>
</organism>
<reference evidence="1 2" key="1">
    <citation type="submission" date="2021-06" db="EMBL/GenBank/DDBJ databases">
        <title>Caerostris darwini draft genome.</title>
        <authorList>
            <person name="Kono N."/>
            <person name="Arakawa K."/>
        </authorList>
    </citation>
    <scope>NUCLEOTIDE SEQUENCE [LARGE SCALE GENOMIC DNA]</scope>
</reference>